<keyword evidence="3" id="KW-1003">Cell membrane</keyword>
<evidence type="ECO:0000313" key="12">
    <source>
        <dbReference type="Proteomes" id="UP001589943"/>
    </source>
</evidence>
<evidence type="ECO:0000256" key="2">
    <source>
        <dbReference type="ARBA" id="ARBA00006464"/>
    </source>
</evidence>
<dbReference type="RefSeq" id="WP_379479722.1">
    <property type="nucleotide sequence ID" value="NZ_JBHLTL010000001.1"/>
</dbReference>
<evidence type="ECO:0000256" key="4">
    <source>
        <dbReference type="ARBA" id="ARBA00022679"/>
    </source>
</evidence>
<dbReference type="InterPro" id="IPR003362">
    <property type="entry name" value="Bact_transf"/>
</dbReference>
<accession>A0ABV6PEH0</accession>
<name>A0ABV6PEH0_9SPHN</name>
<keyword evidence="4 11" id="KW-0808">Transferase</keyword>
<comment type="subcellular location">
    <subcellularLocation>
        <location evidence="1">Cell membrane</location>
    </subcellularLocation>
</comment>
<keyword evidence="6 9" id="KW-1133">Transmembrane helix</keyword>
<comment type="similarity">
    <text evidence="2">Belongs to the bacterial sugar transferase family.</text>
</comment>
<reference evidence="11 12" key="1">
    <citation type="submission" date="2024-09" db="EMBL/GenBank/DDBJ databases">
        <authorList>
            <person name="Sun Q."/>
            <person name="Mori K."/>
        </authorList>
    </citation>
    <scope>NUCLEOTIDE SEQUENCE [LARGE SCALE GENOMIC DNA]</scope>
    <source>
        <strain evidence="11 12">NCAIM B.02537</strain>
    </source>
</reference>
<keyword evidence="5 9" id="KW-0812">Transmembrane</keyword>
<protein>
    <submittedName>
        <fullName evidence="11">Sugar transferase</fullName>
    </submittedName>
</protein>
<dbReference type="Proteomes" id="UP001589943">
    <property type="component" value="Unassembled WGS sequence"/>
</dbReference>
<evidence type="ECO:0000256" key="7">
    <source>
        <dbReference type="ARBA" id="ARBA00023136"/>
    </source>
</evidence>
<evidence type="ECO:0000256" key="6">
    <source>
        <dbReference type="ARBA" id="ARBA00022989"/>
    </source>
</evidence>
<dbReference type="EMBL" id="JBHLTL010000001">
    <property type="protein sequence ID" value="MFC0588215.1"/>
    <property type="molecule type" value="Genomic_DNA"/>
</dbReference>
<evidence type="ECO:0000259" key="10">
    <source>
        <dbReference type="Pfam" id="PF02397"/>
    </source>
</evidence>
<evidence type="ECO:0000313" key="11">
    <source>
        <dbReference type="EMBL" id="MFC0588215.1"/>
    </source>
</evidence>
<sequence length="251" mass="27956">MQKHDEGLDQARVEGTKVLFALPMASEVEATLTKLLPPSVLAPDIPRRRPFDTRRIVDIACALVLLALLAPLLLLISVLVVMTSPGPAIFSHRRLGLDGTTFLCLKFRSMRSDAVAVLPAILACSQALREQWERDHKLASDPRVTPLGRVLRATSLDELPQLINVLRGDMTLVGPRPIVREELHHYGRYARHYFSVRPGLTGLWQVSGRSMTTYRRRVAADVYYVRSRSLLLDTRILLGTLPAVFSAEGSC</sequence>
<keyword evidence="8" id="KW-0270">Exopolysaccharide synthesis</keyword>
<dbReference type="GO" id="GO:0016740">
    <property type="term" value="F:transferase activity"/>
    <property type="evidence" value="ECO:0007669"/>
    <property type="project" value="UniProtKB-KW"/>
</dbReference>
<evidence type="ECO:0000256" key="8">
    <source>
        <dbReference type="ARBA" id="ARBA00023169"/>
    </source>
</evidence>
<keyword evidence="7 9" id="KW-0472">Membrane</keyword>
<proteinExistence type="inferred from homology"/>
<evidence type="ECO:0000256" key="3">
    <source>
        <dbReference type="ARBA" id="ARBA00022475"/>
    </source>
</evidence>
<dbReference type="Pfam" id="PF02397">
    <property type="entry name" value="Bac_transf"/>
    <property type="match status" value="1"/>
</dbReference>
<dbReference type="PANTHER" id="PTHR30576:SF4">
    <property type="entry name" value="UNDECAPRENYL-PHOSPHATE GALACTOSE PHOSPHOTRANSFERASE"/>
    <property type="match status" value="1"/>
</dbReference>
<evidence type="ECO:0000256" key="1">
    <source>
        <dbReference type="ARBA" id="ARBA00004236"/>
    </source>
</evidence>
<feature type="transmembrane region" description="Helical" evidence="9">
    <location>
        <begin position="56"/>
        <end position="82"/>
    </location>
</feature>
<comment type="caution">
    <text evidence="11">The sequence shown here is derived from an EMBL/GenBank/DDBJ whole genome shotgun (WGS) entry which is preliminary data.</text>
</comment>
<feature type="domain" description="Bacterial sugar transferase" evidence="10">
    <location>
        <begin position="54"/>
        <end position="245"/>
    </location>
</feature>
<keyword evidence="12" id="KW-1185">Reference proteome</keyword>
<organism evidence="11 12">
    <name type="scientific">Novosphingobium aquiterrae</name>
    <dbReference type="NCBI Taxonomy" id="624388"/>
    <lineage>
        <taxon>Bacteria</taxon>
        <taxon>Pseudomonadati</taxon>
        <taxon>Pseudomonadota</taxon>
        <taxon>Alphaproteobacteria</taxon>
        <taxon>Sphingomonadales</taxon>
        <taxon>Sphingomonadaceae</taxon>
        <taxon>Novosphingobium</taxon>
    </lineage>
</organism>
<evidence type="ECO:0000256" key="9">
    <source>
        <dbReference type="SAM" id="Phobius"/>
    </source>
</evidence>
<evidence type="ECO:0000256" key="5">
    <source>
        <dbReference type="ARBA" id="ARBA00022692"/>
    </source>
</evidence>
<dbReference type="PANTHER" id="PTHR30576">
    <property type="entry name" value="COLANIC BIOSYNTHESIS UDP-GLUCOSE LIPID CARRIER TRANSFERASE"/>
    <property type="match status" value="1"/>
</dbReference>
<gene>
    <name evidence="11" type="ORF">ACFFF7_02185</name>
</gene>